<evidence type="ECO:0000256" key="1">
    <source>
        <dbReference type="SAM" id="MobiDB-lite"/>
    </source>
</evidence>
<protein>
    <submittedName>
        <fullName evidence="2">Uncharacterized protein</fullName>
    </submittedName>
</protein>
<sequence length="580" mass="68497">MLFVDGPEKTYKNTTTKIRHDHLLNFSEESLFKGTDRTFSKVYVELPYPIHRPFKTSEDLVQKLLKDKTKYNHLQESVRKRYTSRDKKRITKETCNDDRFVHLPQYLNNWYHQKDPDPTFNSDYNYYCTGGNLEHFHYANNDYLVRPDLDNKLCITNASSDVDIFGDVQTMNYTAESTIYNINSSHINDELYFVLREKHRVNVVRFDQLSKVTLKYTKEYKHPLIDAKLSSAGKLGIIFSNTKLSIRDIETEQTIISYKNKLIDEIDCFQQLRFINENTILTMDRKTIKLIDIRSKIEQMCFEPKLFKCNGLYNFITIDNTLLVTSRHYLLKTDLRNFEDIYHYSHSLSEAPCYLDYTLKDKDTYLTISGQHYDSRVLFTGESPFSLPYKIPSIKKTVRECNLEHPELNTTNHLDNKLSYCITGLKILNLHGNVCIFTSNCFGEIFKQRIFESEPNKSEAIEILQKWSNTIEFPKPTLYITNSENLSDIMSSLKKQFKQEDLLEYKEPANETKFLNKFNKTYCSKNVKSQLGKDFLSIWEESDESDEEIDELPEEEAHEKVNNWIQTHDFEEDEKHEQVQ</sequence>
<organism evidence="2 3">
    <name type="scientific">Psylliodes chrysocephalus</name>
    <dbReference type="NCBI Taxonomy" id="3402493"/>
    <lineage>
        <taxon>Eukaryota</taxon>
        <taxon>Metazoa</taxon>
        <taxon>Ecdysozoa</taxon>
        <taxon>Arthropoda</taxon>
        <taxon>Hexapoda</taxon>
        <taxon>Insecta</taxon>
        <taxon>Pterygota</taxon>
        <taxon>Neoptera</taxon>
        <taxon>Endopterygota</taxon>
        <taxon>Coleoptera</taxon>
        <taxon>Polyphaga</taxon>
        <taxon>Cucujiformia</taxon>
        <taxon>Chrysomeloidea</taxon>
        <taxon>Chrysomelidae</taxon>
        <taxon>Galerucinae</taxon>
        <taxon>Alticini</taxon>
        <taxon>Psylliodes</taxon>
    </lineage>
</organism>
<evidence type="ECO:0000313" key="2">
    <source>
        <dbReference type="EMBL" id="CAH1102997.1"/>
    </source>
</evidence>
<dbReference type="EMBL" id="OV651825">
    <property type="protein sequence ID" value="CAH1102997.1"/>
    <property type="molecule type" value="Genomic_DNA"/>
</dbReference>
<evidence type="ECO:0000313" key="3">
    <source>
        <dbReference type="Proteomes" id="UP001153636"/>
    </source>
</evidence>
<dbReference type="OrthoDB" id="45365at2759"/>
<proteinExistence type="predicted"/>
<keyword evidence="3" id="KW-1185">Reference proteome</keyword>
<dbReference type="AlphaFoldDB" id="A0A9P0GAZ5"/>
<feature type="region of interest" description="Disordered" evidence="1">
    <location>
        <begin position="542"/>
        <end position="580"/>
    </location>
</feature>
<gene>
    <name evidence="2" type="ORF">PSYICH_LOCUS3961</name>
</gene>
<accession>A0A9P0GAZ5</accession>
<dbReference type="Proteomes" id="UP001153636">
    <property type="component" value="Chromosome 13"/>
</dbReference>
<feature type="compositionally biased region" description="Acidic residues" evidence="1">
    <location>
        <begin position="542"/>
        <end position="554"/>
    </location>
</feature>
<name>A0A9P0GAZ5_9CUCU</name>
<reference evidence="2" key="1">
    <citation type="submission" date="2022-01" db="EMBL/GenBank/DDBJ databases">
        <authorList>
            <person name="King R."/>
        </authorList>
    </citation>
    <scope>NUCLEOTIDE SEQUENCE</scope>
</reference>